<evidence type="ECO:0000256" key="1">
    <source>
        <dbReference type="SAM" id="MobiDB-lite"/>
    </source>
</evidence>
<protein>
    <submittedName>
        <fullName evidence="3">Unannotated protein</fullName>
    </submittedName>
</protein>
<evidence type="ECO:0000313" key="2">
    <source>
        <dbReference type="EMBL" id="CAB4554941.1"/>
    </source>
</evidence>
<dbReference type="EMBL" id="CAEZSL010000232">
    <property type="protein sequence ID" value="CAB4554941.1"/>
    <property type="molecule type" value="Genomic_DNA"/>
</dbReference>
<feature type="compositionally biased region" description="Polar residues" evidence="1">
    <location>
        <begin position="224"/>
        <end position="233"/>
    </location>
</feature>
<reference evidence="3" key="1">
    <citation type="submission" date="2020-05" db="EMBL/GenBank/DDBJ databases">
        <authorList>
            <person name="Chiriac C."/>
            <person name="Salcher M."/>
            <person name="Ghai R."/>
            <person name="Kavagutti S V."/>
        </authorList>
    </citation>
    <scope>NUCLEOTIDE SEQUENCE</scope>
</reference>
<name>A0A6J6GQQ3_9ZZZZ</name>
<evidence type="ECO:0000313" key="3">
    <source>
        <dbReference type="EMBL" id="CAB4601215.1"/>
    </source>
</evidence>
<dbReference type="EMBL" id="CAEZUK010000104">
    <property type="protein sequence ID" value="CAB4601215.1"/>
    <property type="molecule type" value="Genomic_DNA"/>
</dbReference>
<feature type="compositionally biased region" description="Basic and acidic residues" evidence="1">
    <location>
        <begin position="93"/>
        <end position="104"/>
    </location>
</feature>
<feature type="compositionally biased region" description="Basic and acidic residues" evidence="1">
    <location>
        <begin position="208"/>
        <end position="221"/>
    </location>
</feature>
<sequence length="233" mass="26039">MRRLCEKPGCGQPVAVIYGLAPSGTEPMMWIDSWSPERIRDVTPPGARGVLCVRHGEMVSAPRGWVLEDRREAIPRLFKPRQRGNLVAVPDSTADKLERPKRDNTGALKRSHTREIPRPQLFVDLLGKDEPVAVETVAVVVEKTPVVPVVEPSPVVVEPTAVEPTAVEPDDSTEILIRQDDSHRGTSTFDPDEDFAEVREPTGSMLRDAFRPRFDDRRDPTSELFRSTQSSEE</sequence>
<organism evidence="3">
    <name type="scientific">freshwater metagenome</name>
    <dbReference type="NCBI Taxonomy" id="449393"/>
    <lineage>
        <taxon>unclassified sequences</taxon>
        <taxon>metagenomes</taxon>
        <taxon>ecological metagenomes</taxon>
    </lineage>
</organism>
<feature type="region of interest" description="Disordered" evidence="1">
    <location>
        <begin position="91"/>
        <end position="113"/>
    </location>
</feature>
<accession>A0A6J6GQQ3</accession>
<gene>
    <name evidence="2" type="ORF">UFOPK1421_01532</name>
    <name evidence="3" type="ORF">UFOPK1820_00744</name>
</gene>
<feature type="region of interest" description="Disordered" evidence="1">
    <location>
        <begin position="178"/>
        <end position="233"/>
    </location>
</feature>
<proteinExistence type="predicted"/>
<dbReference type="AlphaFoldDB" id="A0A6J6GQQ3"/>